<dbReference type="Pfam" id="PF13715">
    <property type="entry name" value="CarbopepD_reg_2"/>
    <property type="match status" value="1"/>
</dbReference>
<keyword evidence="2" id="KW-0813">Transport</keyword>
<dbReference type="InterPro" id="IPR037066">
    <property type="entry name" value="Plug_dom_sf"/>
</dbReference>
<dbReference type="Gene3D" id="2.170.130.10">
    <property type="entry name" value="TonB-dependent receptor, plug domain"/>
    <property type="match status" value="1"/>
</dbReference>
<evidence type="ECO:0000256" key="3">
    <source>
        <dbReference type="ARBA" id="ARBA00022692"/>
    </source>
</evidence>
<dbReference type="Gene3D" id="2.60.40.1120">
    <property type="entry name" value="Carboxypeptidase-like, regulatory domain"/>
    <property type="match status" value="1"/>
</dbReference>
<dbReference type="InterPro" id="IPR039426">
    <property type="entry name" value="TonB-dep_rcpt-like"/>
</dbReference>
<reference evidence="7" key="1">
    <citation type="submission" date="2018-05" db="EMBL/GenBank/DDBJ databases">
        <authorList>
            <person name="Lanie J.A."/>
            <person name="Ng W.-L."/>
            <person name="Kazmierczak K.M."/>
            <person name="Andrzejewski T.M."/>
            <person name="Davidsen T.M."/>
            <person name="Wayne K.J."/>
            <person name="Tettelin H."/>
            <person name="Glass J.I."/>
            <person name="Rusch D."/>
            <person name="Podicherti R."/>
            <person name="Tsui H.-C.T."/>
            <person name="Winkler M.E."/>
        </authorList>
    </citation>
    <scope>NUCLEOTIDE SEQUENCE</scope>
</reference>
<keyword evidence="5" id="KW-0998">Cell outer membrane</keyword>
<name>A0A382CMV7_9ZZZZ</name>
<evidence type="ECO:0000259" key="6">
    <source>
        <dbReference type="Pfam" id="PF07715"/>
    </source>
</evidence>
<dbReference type="GO" id="GO:0009279">
    <property type="term" value="C:cell outer membrane"/>
    <property type="evidence" value="ECO:0007669"/>
    <property type="project" value="UniProtKB-SubCell"/>
</dbReference>
<dbReference type="InterPro" id="IPR008969">
    <property type="entry name" value="CarboxyPept-like_regulatory"/>
</dbReference>
<feature type="domain" description="TonB-dependent receptor plug" evidence="6">
    <location>
        <begin position="127"/>
        <end position="222"/>
    </location>
</feature>
<comment type="subcellular location">
    <subcellularLocation>
        <location evidence="1">Cell outer membrane</location>
        <topology evidence="1">Multi-pass membrane protein</topology>
    </subcellularLocation>
</comment>
<evidence type="ECO:0000256" key="2">
    <source>
        <dbReference type="ARBA" id="ARBA00022448"/>
    </source>
</evidence>
<protein>
    <recommendedName>
        <fullName evidence="6">TonB-dependent receptor plug domain-containing protein</fullName>
    </recommendedName>
</protein>
<dbReference type="EMBL" id="UINC01035107">
    <property type="protein sequence ID" value="SVB26991.1"/>
    <property type="molecule type" value="Genomic_DNA"/>
</dbReference>
<feature type="non-terminal residue" evidence="7">
    <location>
        <position position="612"/>
    </location>
</feature>
<evidence type="ECO:0000313" key="7">
    <source>
        <dbReference type="EMBL" id="SVB26991.1"/>
    </source>
</evidence>
<evidence type="ECO:0000256" key="4">
    <source>
        <dbReference type="ARBA" id="ARBA00023136"/>
    </source>
</evidence>
<accession>A0A382CMV7</accession>
<keyword evidence="4" id="KW-0472">Membrane</keyword>
<keyword evidence="3" id="KW-0812">Transmembrane</keyword>
<evidence type="ECO:0000256" key="1">
    <source>
        <dbReference type="ARBA" id="ARBA00004571"/>
    </source>
</evidence>
<feature type="non-terminal residue" evidence="7">
    <location>
        <position position="1"/>
    </location>
</feature>
<dbReference type="InterPro" id="IPR012910">
    <property type="entry name" value="Plug_dom"/>
</dbReference>
<dbReference type="Gene3D" id="2.40.170.20">
    <property type="entry name" value="TonB-dependent receptor, beta-barrel domain"/>
    <property type="match status" value="1"/>
</dbReference>
<dbReference type="Pfam" id="PF07715">
    <property type="entry name" value="Plug"/>
    <property type="match status" value="1"/>
</dbReference>
<dbReference type="PROSITE" id="PS52016">
    <property type="entry name" value="TONB_DEPENDENT_REC_3"/>
    <property type="match status" value="1"/>
</dbReference>
<gene>
    <name evidence="7" type="ORF">METZ01_LOCUS179845</name>
</gene>
<dbReference type="AlphaFoldDB" id="A0A382CMV7"/>
<organism evidence="7">
    <name type="scientific">marine metagenome</name>
    <dbReference type="NCBI Taxonomy" id="408172"/>
    <lineage>
        <taxon>unclassified sequences</taxon>
        <taxon>metagenomes</taxon>
        <taxon>ecological metagenomes</taxon>
    </lineage>
</organism>
<proteinExistence type="predicted"/>
<sequence length="612" mass="68478">VKLTPINRFNILASLLLTVQFVAAGTTGKLVGRVTSKETGEPLIGANVMVEGTSLGSAADMDGNYLILQISPGTYSVRFTMIGYQDLVVSGVRIKVDLTTTTNGDLPESVVGLDEVVVQAERPMIQLDVTYSQANITSEEVEMLPVEEFIDIIALQAGVVTENGTMHVRGGRGGEISYMVDGITVTDPYNSDIAVEIENNAIQELQFISGTFNAEYGQAMSGIINIITKDGDYSDYSGSISSNMGDYFADDPLFPEVEKVNLNNISDIKANIEGPVLPGRISFFASGRKKTSDGYLFGQRIFHPNSYTWSETTNMFIIDSTVGLGNDFIPADSAWQPLVYQDSLKKLIDTLRVQDAFDWVPMNRSEQITYQAKLSWRVTPRIKLGYNRMFSDTKSQGYSHEYRWNPDGRPYSFNTRTGDILRADLSLNQSTFASVMYSNAVNHYRTHLSDNKDYYTIIDGLEYNDWGFSEQTLDANLYNTDPRIFDYATGNNFEVGGKYMDIYSRKSNVKTYKAELTSQINAAHQLKAGTEYRTTNITYNSLSVLQAAYTDYNPVILEPEDNTIHDSFQSMKDPFTDEPLDGRNPIEFSFYVQDKIESDDMVVNIGARYDYF</sequence>
<dbReference type="InterPro" id="IPR036942">
    <property type="entry name" value="Beta-barrel_TonB_sf"/>
</dbReference>
<dbReference type="SUPFAM" id="SSF49464">
    <property type="entry name" value="Carboxypeptidase regulatory domain-like"/>
    <property type="match status" value="1"/>
</dbReference>
<dbReference type="SUPFAM" id="SSF56935">
    <property type="entry name" value="Porins"/>
    <property type="match status" value="1"/>
</dbReference>
<evidence type="ECO:0000256" key="5">
    <source>
        <dbReference type="ARBA" id="ARBA00023237"/>
    </source>
</evidence>